<dbReference type="Pfam" id="PF01266">
    <property type="entry name" value="DAO"/>
    <property type="match status" value="1"/>
</dbReference>
<evidence type="ECO:0000256" key="3">
    <source>
        <dbReference type="ARBA" id="ARBA00023004"/>
    </source>
</evidence>
<evidence type="ECO:0000259" key="5">
    <source>
        <dbReference type="PROSITE" id="PS51296"/>
    </source>
</evidence>
<dbReference type="PROSITE" id="PS51296">
    <property type="entry name" value="RIESKE"/>
    <property type="match status" value="1"/>
</dbReference>
<dbReference type="GO" id="GO:0004497">
    <property type="term" value="F:monooxygenase activity"/>
    <property type="evidence" value="ECO:0007669"/>
    <property type="project" value="UniProtKB-ARBA"/>
</dbReference>
<dbReference type="GO" id="GO:0046872">
    <property type="term" value="F:metal ion binding"/>
    <property type="evidence" value="ECO:0007669"/>
    <property type="project" value="UniProtKB-KW"/>
</dbReference>
<keyword evidence="3" id="KW-0408">Iron</keyword>
<dbReference type="InterPro" id="IPR036922">
    <property type="entry name" value="Rieske_2Fe-2S_sf"/>
</dbReference>
<keyword evidence="2" id="KW-0479">Metal-binding</keyword>
<dbReference type="InterPro" id="IPR006076">
    <property type="entry name" value="FAD-dep_OxRdtase"/>
</dbReference>
<dbReference type="GO" id="GO:0016705">
    <property type="term" value="F:oxidoreductase activity, acting on paired donors, with incorporation or reduction of molecular oxygen"/>
    <property type="evidence" value="ECO:0007669"/>
    <property type="project" value="UniProtKB-ARBA"/>
</dbReference>
<dbReference type="SUPFAM" id="SSF50022">
    <property type="entry name" value="ISP domain"/>
    <property type="match status" value="1"/>
</dbReference>
<reference evidence="6 7" key="1">
    <citation type="submission" date="2019-07" db="EMBL/GenBank/DDBJ databases">
        <title>Draft genome sequences of 15 bacterial species constituting the stable defined intestinal microbiota of the GM15 gnotobiotic mouse model.</title>
        <authorList>
            <person name="Elie C."/>
            <person name="Mathieu A."/>
            <person name="Saliou A."/>
            <person name="Darnaud M."/>
            <person name="Leulier F."/>
            <person name="Tamellini A."/>
        </authorList>
    </citation>
    <scope>NUCLEOTIDE SEQUENCE [LARGE SCALE GENOMIC DNA]</scope>
    <source>
        <strain evidence="7">ASF 502</strain>
    </source>
</reference>
<evidence type="ECO:0000256" key="4">
    <source>
        <dbReference type="ARBA" id="ARBA00023014"/>
    </source>
</evidence>
<name>A0A9X5C949_9FIRM</name>
<dbReference type="SUPFAM" id="SSF51905">
    <property type="entry name" value="FAD/NAD(P)-binding domain"/>
    <property type="match status" value="1"/>
</dbReference>
<evidence type="ECO:0000313" key="6">
    <source>
        <dbReference type="EMBL" id="NDO70384.1"/>
    </source>
</evidence>
<dbReference type="Gene3D" id="3.50.50.60">
    <property type="entry name" value="FAD/NAD(P)-binding domain"/>
    <property type="match status" value="1"/>
</dbReference>
<dbReference type="Pfam" id="PF00355">
    <property type="entry name" value="Rieske"/>
    <property type="match status" value="1"/>
</dbReference>
<proteinExistence type="predicted"/>
<keyword evidence="1" id="KW-0001">2Fe-2S</keyword>
<accession>A0A9X5C949</accession>
<evidence type="ECO:0000256" key="1">
    <source>
        <dbReference type="ARBA" id="ARBA00022714"/>
    </source>
</evidence>
<dbReference type="PANTHER" id="PTHR13847">
    <property type="entry name" value="SARCOSINE DEHYDROGENASE-RELATED"/>
    <property type="match status" value="1"/>
</dbReference>
<feature type="domain" description="Rieske" evidence="5">
    <location>
        <begin position="403"/>
        <end position="491"/>
    </location>
</feature>
<evidence type="ECO:0000313" key="7">
    <source>
        <dbReference type="Proteomes" id="UP000474104"/>
    </source>
</evidence>
<dbReference type="AlphaFoldDB" id="A0A9X5C949"/>
<dbReference type="PANTHER" id="PTHR13847:SF274">
    <property type="entry name" value="RIESKE 2FE-2S IRON-SULFUR PROTEIN YHFW-RELATED"/>
    <property type="match status" value="1"/>
</dbReference>
<organism evidence="6 7">
    <name type="scientific">Schaedlerella arabinosiphila</name>
    <dbReference type="NCBI Taxonomy" id="2044587"/>
    <lineage>
        <taxon>Bacteria</taxon>
        <taxon>Bacillati</taxon>
        <taxon>Bacillota</taxon>
        <taxon>Clostridia</taxon>
        <taxon>Lachnospirales</taxon>
        <taxon>Lachnospiraceae</taxon>
        <taxon>Schaedlerella</taxon>
    </lineage>
</organism>
<dbReference type="RefSeq" id="WP_162205800.1">
    <property type="nucleotide sequence ID" value="NZ_VIRB01000107.1"/>
</dbReference>
<dbReference type="Gene3D" id="3.30.9.10">
    <property type="entry name" value="D-Amino Acid Oxidase, subunit A, domain 2"/>
    <property type="match status" value="1"/>
</dbReference>
<dbReference type="Proteomes" id="UP000474104">
    <property type="component" value="Unassembled WGS sequence"/>
</dbReference>
<dbReference type="InterPro" id="IPR036188">
    <property type="entry name" value="FAD/NAD-bd_sf"/>
</dbReference>
<protein>
    <submittedName>
        <fullName evidence="6">FAD-dependent oxidoreductase</fullName>
    </submittedName>
</protein>
<comment type="caution">
    <text evidence="6">The sequence shown here is derived from an EMBL/GenBank/DDBJ whole genome shotgun (WGS) entry which is preliminary data.</text>
</comment>
<dbReference type="EMBL" id="VIRB01000107">
    <property type="protein sequence ID" value="NDO70384.1"/>
    <property type="molecule type" value="Genomic_DNA"/>
</dbReference>
<gene>
    <name evidence="6" type="ORF">FMM80_17735</name>
</gene>
<dbReference type="GO" id="GO:0051537">
    <property type="term" value="F:2 iron, 2 sulfur cluster binding"/>
    <property type="evidence" value="ECO:0007669"/>
    <property type="project" value="UniProtKB-KW"/>
</dbReference>
<dbReference type="Gene3D" id="2.102.10.10">
    <property type="entry name" value="Rieske [2Fe-2S] iron-sulphur domain"/>
    <property type="match status" value="1"/>
</dbReference>
<keyword evidence="4" id="KW-0411">Iron-sulfur</keyword>
<evidence type="ECO:0000256" key="2">
    <source>
        <dbReference type="ARBA" id="ARBA00022723"/>
    </source>
</evidence>
<dbReference type="InterPro" id="IPR017941">
    <property type="entry name" value="Rieske_2Fe-2S"/>
</dbReference>
<sequence>MYRESIWQQTTAIPARPELPGNISTDIAIVGGGLAGILTAHFLEQSGRQCIVLEADRVGSGQTGHTTAKVTSQHGLIYQKLIRCAGKKKAMQYAKINQDAIERYRILIEKYKIDCDWEECPACLYTKESGRALRDEYYAAKELGLPVEMKKRTELPFAVEDALFCYGQACFHPLKFLQVIAENIQVYEKTKVLRVKPHLLTTSRGTVEAEKIVFACHYPFVNRPGYYFLRMHQERSYVCALKEAQTLHGMYLGIDRDGLSFRPAGELLLLGGGNHRTGENPMGGQYEFLLHQAEVCWPEKCWTKDENVIPWSAQDCMTLDGIPYIGQFGRKTEDWFVATGFGKWGMTSSMAAAILLTDQICGRENPCGEVFSPQRLHPMTSAKPFLTEGTYAAVNLLKQTFAPPKEKLNRLLPGQAGVVEYNGQKAGVYKAEDGQIFAVSVKCPHMGCQLVWNPDEKSWDCHCHGSRFDYRGRLIDGPAQTAVDGEFPRKR</sequence>
<dbReference type="GO" id="GO:0005737">
    <property type="term" value="C:cytoplasm"/>
    <property type="evidence" value="ECO:0007669"/>
    <property type="project" value="TreeGrafter"/>
</dbReference>